<sequence length="258" mass="29621">MKERLSTLLVLLIFFLLNIDAYSQDSRWSVGIQAGRTQLLGFTRISYEQIPEFEAQGMGGVNIQVFGRYNLYKKVSIFASGGINNLVSGMRFQGERGRNFQTNGVTPQFFAGIDYDIPFGNSGFGILSKLAFGLTGSNATGKNRDRFQMAENEFPVIGYSTIRDEITGNIEDRSIYIRDVEIFASEYKFIHHFRPELSFYKKYNRHQFSISAVFALAPDRDFYTENFYHLEFKGNRHTAGHHFGGHYTALLFGYEFRF</sequence>
<dbReference type="EMBL" id="FMXE01000052">
    <property type="protein sequence ID" value="SDA96575.1"/>
    <property type="molecule type" value="Genomic_DNA"/>
</dbReference>
<name>A0A1G5ZPJ7_9BACT</name>
<dbReference type="AlphaFoldDB" id="A0A1G5ZPJ7"/>
<protein>
    <recommendedName>
        <fullName evidence="3">Outer membrane protein beta-barrel domain-containing protein</fullName>
    </recommendedName>
</protein>
<dbReference type="OrthoDB" id="30156at563798"/>
<evidence type="ECO:0008006" key="3">
    <source>
        <dbReference type="Google" id="ProtNLM"/>
    </source>
</evidence>
<organism evidence="1 2">
    <name type="scientific">Algoriphagus alkaliphilus</name>
    <dbReference type="NCBI Taxonomy" id="279824"/>
    <lineage>
        <taxon>Bacteria</taxon>
        <taxon>Pseudomonadati</taxon>
        <taxon>Bacteroidota</taxon>
        <taxon>Cytophagia</taxon>
        <taxon>Cytophagales</taxon>
        <taxon>Cyclobacteriaceae</taxon>
        <taxon>Algoriphagus</taxon>
    </lineage>
</organism>
<evidence type="ECO:0000313" key="1">
    <source>
        <dbReference type="EMBL" id="SDA96575.1"/>
    </source>
</evidence>
<keyword evidence="2" id="KW-1185">Reference proteome</keyword>
<evidence type="ECO:0000313" key="2">
    <source>
        <dbReference type="Proteomes" id="UP000198756"/>
    </source>
</evidence>
<dbReference type="RefSeq" id="WP_092734904.1">
    <property type="nucleotide sequence ID" value="NZ_FMXE01000052.1"/>
</dbReference>
<proteinExistence type="predicted"/>
<reference evidence="2" key="1">
    <citation type="submission" date="2016-10" db="EMBL/GenBank/DDBJ databases">
        <authorList>
            <person name="Varghese N."/>
            <person name="Submissions S."/>
        </authorList>
    </citation>
    <scope>NUCLEOTIDE SEQUENCE [LARGE SCALE GENOMIC DNA]</scope>
    <source>
        <strain evidence="2">DSM 22703</strain>
    </source>
</reference>
<dbReference type="Proteomes" id="UP000198756">
    <property type="component" value="Unassembled WGS sequence"/>
</dbReference>
<gene>
    <name evidence="1" type="ORF">SAMN03080617_04252</name>
</gene>
<accession>A0A1G5ZPJ7</accession>